<proteinExistence type="inferred from homology"/>
<dbReference type="Pfam" id="PF00701">
    <property type="entry name" value="DHDPS"/>
    <property type="match status" value="1"/>
</dbReference>
<feature type="active site" description="Proton donor/acceptor" evidence="3">
    <location>
        <position position="142"/>
    </location>
</feature>
<evidence type="ECO:0000256" key="3">
    <source>
        <dbReference type="PIRSR" id="PIRSR001365-1"/>
    </source>
</evidence>
<dbReference type="OrthoDB" id="7157803at2"/>
<accession>A0A4V2V4I7</accession>
<dbReference type="PANTHER" id="PTHR12128">
    <property type="entry name" value="DIHYDRODIPICOLINATE SYNTHASE"/>
    <property type="match status" value="1"/>
</dbReference>
<protein>
    <submittedName>
        <fullName evidence="5">4-hydroxy-tetrahydrodipicolinate synthase</fullName>
    </submittedName>
</protein>
<dbReference type="InterPro" id="IPR002220">
    <property type="entry name" value="DapA-like"/>
</dbReference>
<dbReference type="CDD" id="cd00408">
    <property type="entry name" value="DHDPS-like"/>
    <property type="match status" value="1"/>
</dbReference>
<feature type="binding site" evidence="4">
    <location>
        <position position="50"/>
    </location>
    <ligand>
        <name>pyruvate</name>
        <dbReference type="ChEBI" id="CHEBI:15361"/>
    </ligand>
</feature>
<sequence length="297" mass="31901">MKAESNLKGVVAACVTPVTKTYDIDTDRLKAHMETVLDAGCAYVSEFGTTGEGASFSTRQKADALKAIAGSGMDMKRHIPGVVSSSLDEAASMFRAIAEVDARAALVIPPFYYAPSSPEAVADFYDAMITRAGAPDTEIILYNFPHFSGVTFDETLVQIVLDRLGERVIGIKDSTGDLDAGLKLIRRFPQLSVFTGDDRILPEMVAAGGAGMIGGMTNPFPADTVRLYTGPVTEDFRRQAASRIEAVDAFGGLTVLKAMVAEQRKEAAFKTAVPPLKVASEETMKAVYKRIDETLKE</sequence>
<dbReference type="PANTHER" id="PTHR12128:SF67">
    <property type="entry name" value="BLR3884 PROTEIN"/>
    <property type="match status" value="1"/>
</dbReference>
<evidence type="ECO:0000256" key="2">
    <source>
        <dbReference type="PIRNR" id="PIRNR001365"/>
    </source>
</evidence>
<evidence type="ECO:0000256" key="4">
    <source>
        <dbReference type="PIRSR" id="PIRSR001365-2"/>
    </source>
</evidence>
<dbReference type="RefSeq" id="WP_132310510.1">
    <property type="nucleotide sequence ID" value="NZ_SMAR01000010.1"/>
</dbReference>
<dbReference type="AlphaFoldDB" id="A0A4V2V4I7"/>
<evidence type="ECO:0000313" key="5">
    <source>
        <dbReference type="EMBL" id="TCT40160.1"/>
    </source>
</evidence>
<dbReference type="SMART" id="SM01130">
    <property type="entry name" value="DHDPS"/>
    <property type="match status" value="1"/>
</dbReference>
<dbReference type="EMBL" id="SMAR01000010">
    <property type="protein sequence ID" value="TCT40160.1"/>
    <property type="molecule type" value="Genomic_DNA"/>
</dbReference>
<dbReference type="Gene3D" id="3.20.20.70">
    <property type="entry name" value="Aldolase class I"/>
    <property type="match status" value="1"/>
</dbReference>
<organism evidence="5 6">
    <name type="scientific">Martelella mediterranea</name>
    <dbReference type="NCBI Taxonomy" id="293089"/>
    <lineage>
        <taxon>Bacteria</taxon>
        <taxon>Pseudomonadati</taxon>
        <taxon>Pseudomonadota</taxon>
        <taxon>Alphaproteobacteria</taxon>
        <taxon>Hyphomicrobiales</taxon>
        <taxon>Aurantimonadaceae</taxon>
        <taxon>Martelella</taxon>
    </lineage>
</organism>
<dbReference type="GO" id="GO:0008840">
    <property type="term" value="F:4-hydroxy-tetrahydrodipicolinate synthase activity"/>
    <property type="evidence" value="ECO:0007669"/>
    <property type="project" value="TreeGrafter"/>
</dbReference>
<keyword evidence="6" id="KW-1185">Reference proteome</keyword>
<name>A0A4V2V4I7_9HYPH</name>
<evidence type="ECO:0000256" key="1">
    <source>
        <dbReference type="ARBA" id="ARBA00023239"/>
    </source>
</evidence>
<dbReference type="InterPro" id="IPR013785">
    <property type="entry name" value="Aldolase_TIM"/>
</dbReference>
<dbReference type="Proteomes" id="UP000295097">
    <property type="component" value="Unassembled WGS sequence"/>
</dbReference>
<evidence type="ECO:0000313" key="6">
    <source>
        <dbReference type="Proteomes" id="UP000295097"/>
    </source>
</evidence>
<dbReference type="PIRSF" id="PIRSF001365">
    <property type="entry name" value="DHDPS"/>
    <property type="match status" value="1"/>
</dbReference>
<comment type="caution">
    <text evidence="5">The sequence shown here is derived from an EMBL/GenBank/DDBJ whole genome shotgun (WGS) entry which is preliminary data.</text>
</comment>
<feature type="active site" description="Schiff-base intermediate with substrate" evidence="3">
    <location>
        <position position="172"/>
    </location>
</feature>
<feature type="binding site" evidence="4">
    <location>
        <position position="213"/>
    </location>
    <ligand>
        <name>pyruvate</name>
        <dbReference type="ChEBI" id="CHEBI:15361"/>
    </ligand>
</feature>
<comment type="similarity">
    <text evidence="2">Belongs to the DapA family.</text>
</comment>
<keyword evidence="1 2" id="KW-0456">Lyase</keyword>
<reference evidence="5 6" key="1">
    <citation type="submission" date="2019-03" db="EMBL/GenBank/DDBJ databases">
        <title>Freshwater and sediment microbial communities from various areas in North America, analyzing microbe dynamics in response to fracking.</title>
        <authorList>
            <person name="Lamendella R."/>
        </authorList>
    </citation>
    <scope>NUCLEOTIDE SEQUENCE [LARGE SCALE GENOMIC DNA]</scope>
    <source>
        <strain evidence="5 6">175.2</strain>
    </source>
</reference>
<dbReference type="SUPFAM" id="SSF51569">
    <property type="entry name" value="Aldolase"/>
    <property type="match status" value="1"/>
</dbReference>
<gene>
    <name evidence="5" type="ORF">EDC90_101012</name>
</gene>